<dbReference type="Pfam" id="PF00153">
    <property type="entry name" value="Mito_carr"/>
    <property type="match status" value="1"/>
</dbReference>
<dbReference type="InterPro" id="IPR023395">
    <property type="entry name" value="MCP_dom_sf"/>
</dbReference>
<evidence type="ECO:0000256" key="6">
    <source>
        <dbReference type="PROSITE-ProRule" id="PRU00282"/>
    </source>
</evidence>
<evidence type="ECO:0000256" key="1">
    <source>
        <dbReference type="ARBA" id="ARBA00004141"/>
    </source>
</evidence>
<dbReference type="GO" id="GO:0016020">
    <property type="term" value="C:membrane"/>
    <property type="evidence" value="ECO:0007669"/>
    <property type="project" value="UniProtKB-SubCell"/>
</dbReference>
<sequence length="107" mass="12072">MQSLISGGLAGMGFKCIVYPLDMIEKRMRTHGLEEARVRFGRIPIACSVRHCLINIWNTDGAATLFKGLRPTLLKSCISISRRLTAYEQVCRLLYHIRNSGKSGRTF</sequence>
<accession>A0A8S9YGR7</accession>
<keyword evidence="3 6" id="KW-0812">Transmembrane</keyword>
<dbReference type="Proteomes" id="UP000822476">
    <property type="component" value="Unassembled WGS sequence"/>
</dbReference>
<protein>
    <submittedName>
        <fullName evidence="8">Uncharacterized protein</fullName>
    </submittedName>
</protein>
<comment type="caution">
    <text evidence="8">The sequence shown here is derived from an EMBL/GenBank/DDBJ whole genome shotgun (WGS) entry which is preliminary data.</text>
</comment>
<dbReference type="PANTHER" id="PTHR24089">
    <property type="entry name" value="SOLUTE CARRIER FAMILY 25"/>
    <property type="match status" value="1"/>
</dbReference>
<evidence type="ECO:0000256" key="5">
    <source>
        <dbReference type="ARBA" id="ARBA00023136"/>
    </source>
</evidence>
<keyword evidence="9" id="KW-1185">Reference proteome</keyword>
<dbReference type="InterPro" id="IPR018108">
    <property type="entry name" value="MCP_transmembrane"/>
</dbReference>
<organism evidence="8 9">
    <name type="scientific">Paragonimus skrjabini miyazakii</name>
    <dbReference type="NCBI Taxonomy" id="59628"/>
    <lineage>
        <taxon>Eukaryota</taxon>
        <taxon>Metazoa</taxon>
        <taxon>Spiralia</taxon>
        <taxon>Lophotrochozoa</taxon>
        <taxon>Platyhelminthes</taxon>
        <taxon>Trematoda</taxon>
        <taxon>Digenea</taxon>
        <taxon>Plagiorchiida</taxon>
        <taxon>Troglotremata</taxon>
        <taxon>Troglotrematidae</taxon>
        <taxon>Paragonimus</taxon>
    </lineage>
</organism>
<dbReference type="Gene3D" id="1.50.40.10">
    <property type="entry name" value="Mitochondrial carrier domain"/>
    <property type="match status" value="1"/>
</dbReference>
<dbReference type="PROSITE" id="PS50920">
    <property type="entry name" value="SOLCAR"/>
    <property type="match status" value="1"/>
</dbReference>
<dbReference type="OrthoDB" id="18574at2759"/>
<proteinExistence type="inferred from homology"/>
<evidence type="ECO:0000256" key="7">
    <source>
        <dbReference type="RuleBase" id="RU000488"/>
    </source>
</evidence>
<evidence type="ECO:0000313" key="9">
    <source>
        <dbReference type="Proteomes" id="UP000822476"/>
    </source>
</evidence>
<evidence type="ECO:0000256" key="3">
    <source>
        <dbReference type="ARBA" id="ARBA00022692"/>
    </source>
</evidence>
<evidence type="ECO:0000313" key="8">
    <source>
        <dbReference type="EMBL" id="KAF7246563.1"/>
    </source>
</evidence>
<name>A0A8S9YGR7_9TREM</name>
<keyword evidence="7" id="KW-0813">Transport</keyword>
<dbReference type="EMBL" id="JTDE01005941">
    <property type="protein sequence ID" value="KAF7246563.1"/>
    <property type="molecule type" value="Genomic_DNA"/>
</dbReference>
<evidence type="ECO:0000256" key="4">
    <source>
        <dbReference type="ARBA" id="ARBA00022737"/>
    </source>
</evidence>
<dbReference type="SUPFAM" id="SSF103506">
    <property type="entry name" value="Mitochondrial carrier"/>
    <property type="match status" value="1"/>
</dbReference>
<comment type="similarity">
    <text evidence="2 7">Belongs to the mitochondrial carrier (TC 2.A.29) family.</text>
</comment>
<dbReference type="AlphaFoldDB" id="A0A8S9YGR7"/>
<reference evidence="8" key="1">
    <citation type="submission" date="2019-07" db="EMBL/GenBank/DDBJ databases">
        <title>Annotation for the trematode Paragonimus miyazaki's.</title>
        <authorList>
            <person name="Choi Y.-J."/>
        </authorList>
    </citation>
    <scope>NUCLEOTIDE SEQUENCE</scope>
    <source>
        <strain evidence="8">Japan</strain>
    </source>
</reference>
<keyword evidence="5 6" id="KW-0472">Membrane</keyword>
<evidence type="ECO:0000256" key="2">
    <source>
        <dbReference type="ARBA" id="ARBA00006375"/>
    </source>
</evidence>
<comment type="subcellular location">
    <subcellularLocation>
        <location evidence="1">Membrane</location>
        <topology evidence="1">Multi-pass membrane protein</topology>
    </subcellularLocation>
</comment>
<feature type="repeat" description="Solcar" evidence="6">
    <location>
        <begin position="2"/>
        <end position="93"/>
    </location>
</feature>
<gene>
    <name evidence="8" type="ORF">EG68_09354</name>
</gene>
<keyword evidence="4" id="KW-0677">Repeat</keyword>